<dbReference type="RefSeq" id="XP_031087823.1">
    <property type="nucleotide sequence ID" value="XM_031222356.1"/>
</dbReference>
<proteinExistence type="predicted"/>
<sequence length="190" mass="21353">MIRNKLQIKHQRSAKNKLNRGSPPRHDNWPPLIVKRQQEKGWTCKKSSGATNQDLQNAIDDFGLAFGLEPLTVKPRHCYQSLRMGKYFSLCNYGYLDSTEPVGRGNGLGSGVFLGEMGRNLNEKMRAKGINSHQVATIWGADPECHRIVHDFNMGSTDALITTYATLRIPGPEYHGECHRGFLLETSNEV</sequence>
<keyword evidence="3" id="KW-1185">Reference proteome</keyword>
<protein>
    <submittedName>
        <fullName evidence="2">Uncharacterized protein</fullName>
    </submittedName>
</protein>
<dbReference type="EMBL" id="FJOF01000011">
    <property type="protein sequence ID" value="CZR47289.1"/>
    <property type="molecule type" value="Genomic_DNA"/>
</dbReference>
<dbReference type="VEuPathDB" id="FungiDB:FPRO_08663"/>
<feature type="compositionally biased region" description="Basic residues" evidence="1">
    <location>
        <begin position="1"/>
        <end position="18"/>
    </location>
</feature>
<gene>
    <name evidence="2" type="ORF">FPRO_08663</name>
</gene>
<comment type="caution">
    <text evidence="2">The sequence shown here is derived from an EMBL/GenBank/DDBJ whole genome shotgun (WGS) entry which is preliminary data.</text>
</comment>
<accession>A0A1L7W3R7</accession>
<dbReference type="Proteomes" id="UP000183971">
    <property type="component" value="Unassembled WGS sequence"/>
</dbReference>
<organism evidence="2 3">
    <name type="scientific">Fusarium proliferatum (strain ET1)</name>
    <name type="common">Orchid endophyte fungus</name>
    <dbReference type="NCBI Taxonomy" id="1227346"/>
    <lineage>
        <taxon>Eukaryota</taxon>
        <taxon>Fungi</taxon>
        <taxon>Dikarya</taxon>
        <taxon>Ascomycota</taxon>
        <taxon>Pezizomycotina</taxon>
        <taxon>Sordariomycetes</taxon>
        <taxon>Hypocreomycetidae</taxon>
        <taxon>Hypocreales</taxon>
        <taxon>Nectriaceae</taxon>
        <taxon>Fusarium</taxon>
        <taxon>Fusarium fujikuroi species complex</taxon>
    </lineage>
</organism>
<dbReference type="GeneID" id="42053539"/>
<evidence type="ECO:0000313" key="3">
    <source>
        <dbReference type="Proteomes" id="UP000183971"/>
    </source>
</evidence>
<dbReference type="AlphaFoldDB" id="A0A1L7W3R7"/>
<evidence type="ECO:0000256" key="1">
    <source>
        <dbReference type="SAM" id="MobiDB-lite"/>
    </source>
</evidence>
<evidence type="ECO:0000313" key="2">
    <source>
        <dbReference type="EMBL" id="CZR47289.1"/>
    </source>
</evidence>
<name>A0A1L7W3R7_FUSPR</name>
<feature type="region of interest" description="Disordered" evidence="1">
    <location>
        <begin position="1"/>
        <end position="30"/>
    </location>
</feature>
<reference evidence="3" key="1">
    <citation type="journal article" date="2016" name="Genome Biol. Evol.">
        <title>Comparative 'omics' of the Fusarium fujikuroi species complex highlights differences in genetic potential and metabolite synthesis.</title>
        <authorList>
            <person name="Niehaus E.-M."/>
            <person name="Muensterkoetter M."/>
            <person name="Proctor R.H."/>
            <person name="Brown D.W."/>
            <person name="Sharon A."/>
            <person name="Idan Y."/>
            <person name="Oren-Young L."/>
            <person name="Sieber C.M."/>
            <person name="Novak O."/>
            <person name="Pencik A."/>
            <person name="Tarkowska D."/>
            <person name="Hromadova K."/>
            <person name="Freeman S."/>
            <person name="Maymon M."/>
            <person name="Elazar M."/>
            <person name="Youssef S.A."/>
            <person name="El-Shabrawy E.S.M."/>
            <person name="Shalaby A.B.A."/>
            <person name="Houterman P."/>
            <person name="Brock N.L."/>
            <person name="Burkhardt I."/>
            <person name="Tsavkelova E.A."/>
            <person name="Dickschat J.S."/>
            <person name="Galuszka P."/>
            <person name="Gueldener U."/>
            <person name="Tudzynski B."/>
        </authorList>
    </citation>
    <scope>NUCLEOTIDE SEQUENCE [LARGE SCALE GENOMIC DNA]</scope>
    <source>
        <strain evidence="3">ET1</strain>
    </source>
</reference>